<keyword evidence="2" id="KW-1185">Reference proteome</keyword>
<dbReference type="RefSeq" id="WP_173139321.1">
    <property type="nucleotide sequence ID" value="NZ_CBCSGW010000027.1"/>
</dbReference>
<dbReference type="EMBL" id="JAAATY010000026">
    <property type="protein sequence ID" value="NRN69274.1"/>
    <property type="molecule type" value="Genomic_DNA"/>
</dbReference>
<evidence type="ECO:0000313" key="2">
    <source>
        <dbReference type="Proteomes" id="UP000763557"/>
    </source>
</evidence>
<evidence type="ECO:0000313" key="1">
    <source>
        <dbReference type="EMBL" id="NRN69274.1"/>
    </source>
</evidence>
<comment type="caution">
    <text evidence="1">The sequence shown here is derived from an EMBL/GenBank/DDBJ whole genome shotgun (WGS) entry which is preliminary data.</text>
</comment>
<accession>A0ABX2FD32</accession>
<sequence>MHVLVVSTVSDNTKFWNGLKKAHARLPKGAGWKFAVASTDGTKAVNVIVHDSVDEVRDFFEAHAGAHATTEYFEADAANAVGLPR</sequence>
<reference evidence="1 2" key="1">
    <citation type="submission" date="2020-01" db="EMBL/GenBank/DDBJ databases">
        <title>Kibdelosporangium persica a novel Actinomycetes from a hot desert in Iran.</title>
        <authorList>
            <person name="Safaei N."/>
            <person name="Zaburannyi N."/>
            <person name="Mueller R."/>
            <person name="Wink J."/>
        </authorList>
    </citation>
    <scope>NUCLEOTIDE SEQUENCE [LARGE SCALE GENOMIC DNA]</scope>
    <source>
        <strain evidence="1 2">4NS15</strain>
    </source>
</reference>
<name>A0ABX2FD32_9PSEU</name>
<gene>
    <name evidence="1" type="ORF">GC106_65310</name>
</gene>
<proteinExistence type="predicted"/>
<dbReference type="Proteomes" id="UP000763557">
    <property type="component" value="Unassembled WGS sequence"/>
</dbReference>
<organism evidence="1 2">
    <name type="scientific">Kibdelosporangium persicum</name>
    <dbReference type="NCBI Taxonomy" id="2698649"/>
    <lineage>
        <taxon>Bacteria</taxon>
        <taxon>Bacillati</taxon>
        <taxon>Actinomycetota</taxon>
        <taxon>Actinomycetes</taxon>
        <taxon>Pseudonocardiales</taxon>
        <taxon>Pseudonocardiaceae</taxon>
        <taxon>Kibdelosporangium</taxon>
    </lineage>
</organism>
<protein>
    <submittedName>
        <fullName evidence="1">Beta-lactamase</fullName>
    </submittedName>
</protein>